<dbReference type="Pfam" id="PF00419">
    <property type="entry name" value="Fimbrial"/>
    <property type="match status" value="1"/>
</dbReference>
<evidence type="ECO:0000259" key="2">
    <source>
        <dbReference type="Pfam" id="PF00419"/>
    </source>
</evidence>
<dbReference type="InterPro" id="IPR036937">
    <property type="entry name" value="Adhesion_dom_fimbrial_sf"/>
</dbReference>
<gene>
    <name evidence="3" type="ORF">ACFFJ3_04600</name>
</gene>
<comment type="caution">
    <text evidence="3">The sequence shown here is derived from an EMBL/GenBank/DDBJ whole genome shotgun (WGS) entry which is preliminary data.</text>
</comment>
<accession>A0ABV6EA25</accession>
<dbReference type="RefSeq" id="WP_380673414.1">
    <property type="nucleotide sequence ID" value="NZ_CP173186.1"/>
</dbReference>
<protein>
    <submittedName>
        <fullName evidence="3">Fimbrial protein</fullName>
    </submittedName>
</protein>
<feature type="signal peptide" evidence="1">
    <location>
        <begin position="1"/>
        <end position="23"/>
    </location>
</feature>
<keyword evidence="1" id="KW-0732">Signal</keyword>
<name>A0ABV6EA25_9GAMM</name>
<dbReference type="PANTHER" id="PTHR33420">
    <property type="entry name" value="FIMBRIAL SUBUNIT ELFA-RELATED"/>
    <property type="match status" value="1"/>
</dbReference>
<keyword evidence="4" id="KW-1185">Reference proteome</keyword>
<dbReference type="Proteomes" id="UP001589792">
    <property type="component" value="Unassembled WGS sequence"/>
</dbReference>
<dbReference type="InterPro" id="IPR000259">
    <property type="entry name" value="Adhesion_dom_fimbrial"/>
</dbReference>
<evidence type="ECO:0000256" key="1">
    <source>
        <dbReference type="SAM" id="SignalP"/>
    </source>
</evidence>
<dbReference type="InterPro" id="IPR008966">
    <property type="entry name" value="Adhesion_dom_sf"/>
</dbReference>
<dbReference type="PANTHER" id="PTHR33420:SF26">
    <property type="entry name" value="FIMBRIAL SUBUNIT"/>
    <property type="match status" value="1"/>
</dbReference>
<evidence type="ECO:0000313" key="3">
    <source>
        <dbReference type="EMBL" id="MFC0225789.1"/>
    </source>
</evidence>
<proteinExistence type="predicted"/>
<organism evidence="3 4">
    <name type="scientific">Serratia aquatilis</name>
    <dbReference type="NCBI Taxonomy" id="1737515"/>
    <lineage>
        <taxon>Bacteria</taxon>
        <taxon>Pseudomonadati</taxon>
        <taxon>Pseudomonadota</taxon>
        <taxon>Gammaproteobacteria</taxon>
        <taxon>Enterobacterales</taxon>
        <taxon>Yersiniaceae</taxon>
        <taxon>Serratia</taxon>
    </lineage>
</organism>
<feature type="domain" description="Fimbrial-type adhesion" evidence="2">
    <location>
        <begin position="46"/>
        <end position="197"/>
    </location>
</feature>
<feature type="chain" id="PRO_5046279395" evidence="1">
    <location>
        <begin position="24"/>
        <end position="198"/>
    </location>
</feature>
<dbReference type="EMBL" id="JBHLXG010000003">
    <property type="protein sequence ID" value="MFC0225789.1"/>
    <property type="molecule type" value="Genomic_DNA"/>
</dbReference>
<dbReference type="InterPro" id="IPR050263">
    <property type="entry name" value="Bact_Fimbrial_Adh_Pro"/>
</dbReference>
<dbReference type="Gene3D" id="2.60.40.1090">
    <property type="entry name" value="Fimbrial-type adhesion domain"/>
    <property type="match status" value="1"/>
</dbReference>
<reference evidence="3 4" key="1">
    <citation type="submission" date="2024-09" db="EMBL/GenBank/DDBJ databases">
        <authorList>
            <person name="Sun Q."/>
            <person name="Mori K."/>
        </authorList>
    </citation>
    <scope>NUCLEOTIDE SEQUENCE [LARGE SCALE GENOMIC DNA]</scope>
    <source>
        <strain evidence="3 4">CCM 8626</strain>
    </source>
</reference>
<evidence type="ECO:0000313" key="4">
    <source>
        <dbReference type="Proteomes" id="UP001589792"/>
    </source>
</evidence>
<sequence>MEASFYRCAFLVGLLLMAGKACARQADNWNVDGMYGELQVSGDMMLSPCVLAMESEEQTVDLGAIPSYRVARPGTRTPPVAFRLKLLDCGSSAPDLHDNQQGGTDIYAPEQPAVFITFLGEQLSGGGQLFRLRGTAKGVALRLSDREQRQIYPGVRSSPLLLDQGDNSLVFYAQLEKGVGELKLGTFSTLINFKLDYL</sequence>
<dbReference type="SUPFAM" id="SSF49401">
    <property type="entry name" value="Bacterial adhesins"/>
    <property type="match status" value="1"/>
</dbReference>